<dbReference type="STRING" id="1121950.SAMN02745243_01989"/>
<reference evidence="2 3" key="1">
    <citation type="submission" date="2016-11" db="EMBL/GenBank/DDBJ databases">
        <authorList>
            <person name="Jaros S."/>
            <person name="Januszkiewicz K."/>
            <person name="Wedrychowicz H."/>
        </authorList>
    </citation>
    <scope>NUCLEOTIDE SEQUENCE [LARGE SCALE GENOMIC DNA]</scope>
    <source>
        <strain evidence="2 3">DSM 15480</strain>
    </source>
</reference>
<evidence type="ECO:0000313" key="3">
    <source>
        <dbReference type="Proteomes" id="UP000184301"/>
    </source>
</evidence>
<dbReference type="InterPro" id="IPR009061">
    <property type="entry name" value="DNA-bd_dom_put_sf"/>
</dbReference>
<dbReference type="SUPFAM" id="SSF46955">
    <property type="entry name" value="Putative DNA-binding domain"/>
    <property type="match status" value="1"/>
</dbReference>
<dbReference type="InterPro" id="IPR010982">
    <property type="entry name" value="Lambda_DNA-bd_dom_sf"/>
</dbReference>
<dbReference type="NCBIfam" id="TIGR01764">
    <property type="entry name" value="excise"/>
    <property type="match status" value="1"/>
</dbReference>
<protein>
    <submittedName>
        <fullName evidence="2">DNA binding domain-containing protein, excisionase family</fullName>
    </submittedName>
</protein>
<dbReference type="EMBL" id="FQZY01000026">
    <property type="protein sequence ID" value="SHK02150.1"/>
    <property type="molecule type" value="Genomic_DNA"/>
</dbReference>
<sequence length="78" mass="8729">MNELLEKYPAVLDVATVAEILGVTPATVRRLVKANAIPSVKVGRLTRITKDKLIDYLEERGGVAYERKNQYLIRITSS</sequence>
<dbReference type="RefSeq" id="WP_073109436.1">
    <property type="nucleotide sequence ID" value="NZ_FQZY01000026.1"/>
</dbReference>
<proteinExistence type="predicted"/>
<dbReference type="AlphaFoldDB" id="A0A1M6P2K8"/>
<accession>A0A1M6P2K8</accession>
<evidence type="ECO:0000259" key="1">
    <source>
        <dbReference type="Pfam" id="PF12728"/>
    </source>
</evidence>
<evidence type="ECO:0000313" key="2">
    <source>
        <dbReference type="EMBL" id="SHK02150.1"/>
    </source>
</evidence>
<dbReference type="InterPro" id="IPR010093">
    <property type="entry name" value="SinI_DNA-bd"/>
</dbReference>
<dbReference type="OrthoDB" id="2065061at2"/>
<name>A0A1M6P2K8_9FIRM</name>
<dbReference type="Pfam" id="PF12728">
    <property type="entry name" value="HTH_17"/>
    <property type="match status" value="1"/>
</dbReference>
<dbReference type="Proteomes" id="UP000184301">
    <property type="component" value="Unassembled WGS sequence"/>
</dbReference>
<feature type="domain" description="Helix-turn-helix" evidence="1">
    <location>
        <begin position="11"/>
        <end position="60"/>
    </location>
</feature>
<dbReference type="GO" id="GO:0003677">
    <property type="term" value="F:DNA binding"/>
    <property type="evidence" value="ECO:0007669"/>
    <property type="project" value="InterPro"/>
</dbReference>
<gene>
    <name evidence="2" type="ORF">SAMN02745243_01989</name>
</gene>
<dbReference type="Gene3D" id="1.10.260.40">
    <property type="entry name" value="lambda repressor-like DNA-binding domains"/>
    <property type="match status" value="1"/>
</dbReference>
<organism evidence="2 3">
    <name type="scientific">Hespellia stercorisuis DSM 15480</name>
    <dbReference type="NCBI Taxonomy" id="1121950"/>
    <lineage>
        <taxon>Bacteria</taxon>
        <taxon>Bacillati</taxon>
        <taxon>Bacillota</taxon>
        <taxon>Clostridia</taxon>
        <taxon>Lachnospirales</taxon>
        <taxon>Lachnospiraceae</taxon>
        <taxon>Hespellia</taxon>
    </lineage>
</organism>
<dbReference type="InterPro" id="IPR041657">
    <property type="entry name" value="HTH_17"/>
</dbReference>
<keyword evidence="3" id="KW-1185">Reference proteome</keyword>